<sequence length="487" mass="54540">MIQSSLKENLFEIKELFGNSSDLKIRELLLNGNHTKIAIVYIDGIADDEKVEEQIITPISLFSPSTHQSPSQLIELFLNHVIKTNHVIKITDIQTLADNLVNGNTMILIDNHREGLCTNTSKMPERSLTPPVAQRTPTGPNISFNESLTSNISLVRNYIKDPMLRVDNSPLQGQSKTSVSVVYLEGKVDKEILNNVYKKLKEVKIDIILDSNYIVEVITAETKSLFPLTFMTDRPDVIAAELMGGKVIIFVDGTPFALALPAVLIQLFQSPDDYYTMQKGIQKIRIVRIFFFFLSVLLPAFYIAFTIYHPGLVPTQLLVGILAQREFVPFPTIIEVLVFYWLILIITESSLRLPQGVVLTVTIFASITLGQQAVEAQLVQPTTLVVLGASYVMSSVVPTYSLSTVSRILTFRFIFLSSFLGLFGIMVGLVALLIHLCSLRSFGVPYLSPMAPFNLKDQKDAIIRKPIQDITSNEKAFKKEEPMKKRD</sequence>
<keyword evidence="6" id="KW-0812">Transmembrane</keyword>
<keyword evidence="3 4" id="KW-0472">Membrane</keyword>
<dbReference type="InterPro" id="IPR004995">
    <property type="entry name" value="Spore_Ger"/>
</dbReference>
<feature type="transmembrane region" description="Helical" evidence="6">
    <location>
        <begin position="382"/>
        <end position="401"/>
    </location>
</feature>
<accession>A0ABT3DFJ8</accession>
<name>A0ABT3DFJ8_9BACI</name>
<dbReference type="RefSeq" id="WP_264142455.1">
    <property type="nucleotide sequence ID" value="NZ_JAOYEY010000033.1"/>
</dbReference>
<dbReference type="InterPro" id="IPR050768">
    <property type="entry name" value="UPF0353/GerABKA_families"/>
</dbReference>
<dbReference type="PANTHER" id="PTHR22550">
    <property type="entry name" value="SPORE GERMINATION PROTEIN"/>
    <property type="match status" value="1"/>
</dbReference>
<organism evidence="7 8">
    <name type="scientific">Metabacillus halosaccharovorans</name>
    <dbReference type="NCBI Taxonomy" id="930124"/>
    <lineage>
        <taxon>Bacteria</taxon>
        <taxon>Bacillati</taxon>
        <taxon>Bacillota</taxon>
        <taxon>Bacilli</taxon>
        <taxon>Bacillales</taxon>
        <taxon>Bacillaceae</taxon>
        <taxon>Metabacillus</taxon>
    </lineage>
</organism>
<feature type="transmembrane region" description="Helical" evidence="6">
    <location>
        <begin position="247"/>
        <end position="268"/>
    </location>
</feature>
<proteinExistence type="inferred from homology"/>
<feature type="transmembrane region" description="Helical" evidence="6">
    <location>
        <begin position="289"/>
        <end position="308"/>
    </location>
</feature>
<reference evidence="7 8" key="1">
    <citation type="submission" date="2022-10" db="EMBL/GenBank/DDBJ databases">
        <title>Draft genome assembly of moderately radiation resistant bacterium Metabacillus halosaccharovorans.</title>
        <authorList>
            <person name="Pal S."/>
            <person name="Gopinathan A."/>
        </authorList>
    </citation>
    <scope>NUCLEOTIDE SEQUENCE [LARGE SCALE GENOMIC DNA]</scope>
    <source>
        <strain evidence="7 8">VITHBRA001</strain>
    </source>
</reference>
<dbReference type="Pfam" id="PF03323">
    <property type="entry name" value="GerA"/>
    <property type="match status" value="1"/>
</dbReference>
<comment type="similarity">
    <text evidence="2 4">Belongs to the GerABKA family.</text>
</comment>
<feature type="transmembrane region" description="Helical" evidence="6">
    <location>
        <begin position="413"/>
        <end position="436"/>
    </location>
</feature>
<feature type="transmembrane region" description="Helical" evidence="6">
    <location>
        <begin position="328"/>
        <end position="346"/>
    </location>
</feature>
<evidence type="ECO:0000256" key="4">
    <source>
        <dbReference type="PIRNR" id="PIRNR005690"/>
    </source>
</evidence>
<keyword evidence="8" id="KW-1185">Reference proteome</keyword>
<evidence type="ECO:0000256" key="2">
    <source>
        <dbReference type="ARBA" id="ARBA00005278"/>
    </source>
</evidence>
<keyword evidence="6" id="KW-1133">Transmembrane helix</keyword>
<dbReference type="PIRSF" id="PIRSF005690">
    <property type="entry name" value="GerBA"/>
    <property type="match status" value="1"/>
</dbReference>
<dbReference type="EMBL" id="JAOYEY010000033">
    <property type="protein sequence ID" value="MCV9885714.1"/>
    <property type="molecule type" value="Genomic_DNA"/>
</dbReference>
<feature type="region of interest" description="Disordered" evidence="5">
    <location>
        <begin position="121"/>
        <end position="140"/>
    </location>
</feature>
<evidence type="ECO:0000313" key="7">
    <source>
        <dbReference type="EMBL" id="MCV9885714.1"/>
    </source>
</evidence>
<dbReference type="Proteomes" id="UP001526147">
    <property type="component" value="Unassembled WGS sequence"/>
</dbReference>
<comment type="subcellular location">
    <subcellularLocation>
        <location evidence="4">Cell membrane</location>
    </subcellularLocation>
    <subcellularLocation>
        <location evidence="1">Membrane</location>
        <topology evidence="1">Multi-pass membrane protein</topology>
    </subcellularLocation>
</comment>
<feature type="transmembrane region" description="Helical" evidence="6">
    <location>
        <begin position="353"/>
        <end position="370"/>
    </location>
</feature>
<gene>
    <name evidence="7" type="ORF">OIH86_08610</name>
</gene>
<evidence type="ECO:0000256" key="1">
    <source>
        <dbReference type="ARBA" id="ARBA00004141"/>
    </source>
</evidence>
<evidence type="ECO:0000256" key="3">
    <source>
        <dbReference type="ARBA" id="ARBA00023136"/>
    </source>
</evidence>
<evidence type="ECO:0000256" key="6">
    <source>
        <dbReference type="SAM" id="Phobius"/>
    </source>
</evidence>
<dbReference type="PANTHER" id="PTHR22550:SF5">
    <property type="entry name" value="LEUCINE ZIPPER PROTEIN 4"/>
    <property type="match status" value="1"/>
</dbReference>
<comment type="caution">
    <text evidence="7">The sequence shown here is derived from an EMBL/GenBank/DDBJ whole genome shotgun (WGS) entry which is preliminary data.</text>
</comment>
<evidence type="ECO:0000313" key="8">
    <source>
        <dbReference type="Proteomes" id="UP001526147"/>
    </source>
</evidence>
<evidence type="ECO:0000256" key="5">
    <source>
        <dbReference type="SAM" id="MobiDB-lite"/>
    </source>
</evidence>
<protein>
    <submittedName>
        <fullName evidence="7">Spore germination protein</fullName>
    </submittedName>
</protein>